<name>A0ABQ9ZK74_9CRUS</name>
<dbReference type="InterPro" id="IPR012337">
    <property type="entry name" value="RNaseH-like_sf"/>
</dbReference>
<dbReference type="Gene3D" id="3.30.420.10">
    <property type="entry name" value="Ribonuclease H-like superfamily/Ribonuclease H"/>
    <property type="match status" value="1"/>
</dbReference>
<protein>
    <submittedName>
        <fullName evidence="1">Uncharacterized protein</fullName>
    </submittedName>
</protein>
<gene>
    <name evidence="1" type="ORF">OUZ56_025557</name>
</gene>
<dbReference type="SUPFAM" id="SSF53098">
    <property type="entry name" value="Ribonuclease H-like"/>
    <property type="match status" value="1"/>
</dbReference>
<organism evidence="1 2">
    <name type="scientific">Daphnia magna</name>
    <dbReference type="NCBI Taxonomy" id="35525"/>
    <lineage>
        <taxon>Eukaryota</taxon>
        <taxon>Metazoa</taxon>
        <taxon>Ecdysozoa</taxon>
        <taxon>Arthropoda</taxon>
        <taxon>Crustacea</taxon>
        <taxon>Branchiopoda</taxon>
        <taxon>Diplostraca</taxon>
        <taxon>Cladocera</taxon>
        <taxon>Anomopoda</taxon>
        <taxon>Daphniidae</taxon>
        <taxon>Daphnia</taxon>
    </lineage>
</organism>
<reference evidence="1 2" key="1">
    <citation type="journal article" date="2023" name="Nucleic Acids Res.">
        <title>The hologenome of Daphnia magna reveals possible DNA methylation and microbiome-mediated evolution of the host genome.</title>
        <authorList>
            <person name="Chaturvedi A."/>
            <person name="Li X."/>
            <person name="Dhandapani V."/>
            <person name="Marshall H."/>
            <person name="Kissane S."/>
            <person name="Cuenca-Cambronero M."/>
            <person name="Asole G."/>
            <person name="Calvet F."/>
            <person name="Ruiz-Romero M."/>
            <person name="Marangio P."/>
            <person name="Guigo R."/>
            <person name="Rago D."/>
            <person name="Mirbahai L."/>
            <person name="Eastwood N."/>
            <person name="Colbourne J.K."/>
            <person name="Zhou J."/>
            <person name="Mallon E."/>
            <person name="Orsini L."/>
        </authorList>
    </citation>
    <scope>NUCLEOTIDE SEQUENCE [LARGE SCALE GENOMIC DNA]</scope>
    <source>
        <strain evidence="1">LRV0_1</strain>
    </source>
</reference>
<accession>A0ABQ9ZK74</accession>
<dbReference type="InterPro" id="IPR036397">
    <property type="entry name" value="RNaseH_sf"/>
</dbReference>
<evidence type="ECO:0000313" key="1">
    <source>
        <dbReference type="EMBL" id="KAK4013323.1"/>
    </source>
</evidence>
<evidence type="ECO:0000313" key="2">
    <source>
        <dbReference type="Proteomes" id="UP001234178"/>
    </source>
</evidence>
<dbReference type="Proteomes" id="UP001234178">
    <property type="component" value="Unassembled WGS sequence"/>
</dbReference>
<sequence>MLEYCQAWEIFTANTSSTYGALLHPHELARAPFQVIGMDFLGPTTPVSPNGNNYFSRWVEAVALNNQTATAECTYKTIIKLKIGQRLTTAYIPASSGEIERSN</sequence>
<keyword evidence="2" id="KW-1185">Reference proteome</keyword>
<dbReference type="EMBL" id="JAOYFB010000004">
    <property type="protein sequence ID" value="KAK4013323.1"/>
    <property type="molecule type" value="Genomic_DNA"/>
</dbReference>
<proteinExistence type="predicted"/>
<comment type="caution">
    <text evidence="1">The sequence shown here is derived from an EMBL/GenBank/DDBJ whole genome shotgun (WGS) entry which is preliminary data.</text>
</comment>